<sequence>MPGTDASSRRGLLNFCGFCGGHHGKHGGQSDGSEQASRPAASLSPQGKLTVPVPPHQVSARSIISTNPSPTGNEHHHDDSVRHAVSKEQSKPPGSSSSEATPPLNKQQEGFKQLWVEAINEVKGLEGGEKIEAILQTQESCYPKDTLLTLPGLITTLQEQMKRVGVRGKMADTMEKIIPHLNRFAIIGDIAVSANPNPAALPWAAVRFILLNLTAGDEIRAKVIEGIANITILEFECGIYYELFLSSSGMDHPPTRENLRQNIVKSFVSCLIFLGFALRRQRDLTRGLTDAFKLPDFTSYLEGLDKAKHRLHDAGILCDLYDNSQNRAQLTALHDLVIEMRQESSEQSEQSVKEQLSQFLRDPNDAFDHIPQPYDSFCLDATRKEVLRDIHQWANSNGPNICWLPGLAGTGKSTIARTIARDFKGKILGASFFFKKGASNRASGKHLFSTIAYQLALNLPPVRKYMIDAFKEDASLALAPMDLQWKKLVQTPLVELRDDGFPKQVVLVVDGLDECDEADRAEVLRLLVPSCPTILKLFITSRPELDIEAYFSSSEPLRREIVLHRVKVETVAGDIGAFLKHVFANFVSNYNKTHKICPLRDDWPGSDNLQILTKRSAPLFIAAATYIRMIGNTHWNQSPDDKIAFIVEKSGHSNSALEELYASILSLILIDAPKDAHETAIDGFVKIIGSVVLLSNPLSVLSLARLLEVGPREVMGQVDPLRSVLDVPSSNSPVKLFHLSFRDYLLSPPAGRFRIYDAKGHGYLAERCVELLEAVLKSNICGLGSPGASRLDLDPRMIESQLTPEVQYACLNWVYHLSMSETDLLDDRTTSMLSRFMVFFRTYFLRWLEALCLIGKVVDSYAIIQELESISKKNPDDEILRFVSDARRFIGYFQPGIEDTPLQLYSSGTIFSPNASIVPQSLENRTLPDRVKRCSNVKSHWPKMLPTIKVGEGYSQQMTFLPNGRLVVMTNKKNIEIWDPNSGSCILTPTLTLGFEQSWLSGFSLWGNNTIAIGSWGQIEIWDFDSGKCIQTFALPSCDIADLAFSDDGNFICSTSRRREQRIGQIHSLGSQQRVNSFAILEDVRKCSLSPKGQWVATNTGDLIMLSKWSVDGDLQWTNLENSDGDDDMVFSMDGNLLALSAQTLTSELEHVVKVWCTRTKEQLYRIQTPPVATNLWRRLALTDHSLAILSEEEAIIVTDLRTERVSHTLDTRDVSCIAMSNDGRLLTVCEESRFSDIITWDLASTSAPEPTGSTLDAVLTLRPVSDGKTVLSLSSREINIWDVPSGDCKGTLGLDPQSGLKSLTVARNAPIFAMTQENEVKICCFNPSISMRTFETKGSSYVNEGLAISGNGERIALVSRYDSTADDPTDRSFLIEIRDVKSTQLIRKFRATDICTSSIIFSPNGTTIAYATSSIIKAFDVLGNELFSVPLDDGFHLEWSPLSFSNGYILARSNKGHVQTYDAGTGERRGHWTISGQAWAFMEDESFIRPESIHDNASSANLEIKHPWKAYYLGPDGAWLMKDKERFLWLPPDCRPRTACVSGTTIVIGTTEGRVLFLCLSDWD</sequence>
<dbReference type="PANTHER" id="PTHR10039:SF17">
    <property type="entry name" value="FUNGAL STAND N-TERMINAL GOODBYE DOMAIN-CONTAINING PROTEIN-RELATED"/>
    <property type="match status" value="1"/>
</dbReference>
<proteinExistence type="predicted"/>
<dbReference type="Pfam" id="PF00400">
    <property type="entry name" value="WD40"/>
    <property type="match status" value="1"/>
</dbReference>
<dbReference type="InterPro" id="IPR015943">
    <property type="entry name" value="WD40/YVTN_repeat-like_dom_sf"/>
</dbReference>
<dbReference type="PROSITE" id="PS50837">
    <property type="entry name" value="NACHT"/>
    <property type="match status" value="1"/>
</dbReference>
<keyword evidence="1" id="KW-0677">Repeat</keyword>
<keyword evidence="5" id="KW-1185">Reference proteome</keyword>
<dbReference type="OrthoDB" id="674604at2759"/>
<dbReference type="SUPFAM" id="SSF52540">
    <property type="entry name" value="P-loop containing nucleoside triphosphate hydrolases"/>
    <property type="match status" value="1"/>
</dbReference>
<dbReference type="InterPro" id="IPR027417">
    <property type="entry name" value="P-loop_NTPase"/>
</dbReference>
<evidence type="ECO:0000259" key="3">
    <source>
        <dbReference type="PROSITE" id="PS50837"/>
    </source>
</evidence>
<feature type="compositionally biased region" description="Polar residues" evidence="2">
    <location>
        <begin position="92"/>
        <end position="106"/>
    </location>
</feature>
<reference evidence="4" key="1">
    <citation type="submission" date="2022-09" db="EMBL/GenBank/DDBJ databases">
        <title>Fusarium specimens isolated from Avocado Roots.</title>
        <authorList>
            <person name="Stajich J."/>
            <person name="Roper C."/>
            <person name="Heimlech-Rivalta G."/>
        </authorList>
    </citation>
    <scope>NUCLEOTIDE SEQUENCE</scope>
    <source>
        <strain evidence="4">CF00136</strain>
    </source>
</reference>
<name>A0A9W8V6L4_9HYPO</name>
<dbReference type="Gene3D" id="3.40.50.300">
    <property type="entry name" value="P-loop containing nucleotide triphosphate hydrolases"/>
    <property type="match status" value="1"/>
</dbReference>
<evidence type="ECO:0000256" key="1">
    <source>
        <dbReference type="ARBA" id="ARBA00022737"/>
    </source>
</evidence>
<dbReference type="Proteomes" id="UP001152049">
    <property type="component" value="Unassembled WGS sequence"/>
</dbReference>
<gene>
    <name evidence="4" type="ORF">NW762_014437</name>
</gene>
<evidence type="ECO:0000313" key="4">
    <source>
        <dbReference type="EMBL" id="KAJ4244581.1"/>
    </source>
</evidence>
<dbReference type="InterPro" id="IPR011047">
    <property type="entry name" value="Quinoprotein_ADH-like_sf"/>
</dbReference>
<dbReference type="InterPro" id="IPR056884">
    <property type="entry name" value="NPHP3-like_N"/>
</dbReference>
<feature type="region of interest" description="Disordered" evidence="2">
    <location>
        <begin position="1"/>
        <end position="106"/>
    </location>
</feature>
<dbReference type="SUPFAM" id="SSF50998">
    <property type="entry name" value="Quinoprotein alcohol dehydrogenase-like"/>
    <property type="match status" value="1"/>
</dbReference>
<dbReference type="EMBL" id="JAOQAZ010000050">
    <property type="protein sequence ID" value="KAJ4244581.1"/>
    <property type="molecule type" value="Genomic_DNA"/>
</dbReference>
<dbReference type="Pfam" id="PF24883">
    <property type="entry name" value="NPHP3_N"/>
    <property type="match status" value="1"/>
</dbReference>
<dbReference type="InterPro" id="IPR036322">
    <property type="entry name" value="WD40_repeat_dom_sf"/>
</dbReference>
<evidence type="ECO:0000313" key="5">
    <source>
        <dbReference type="Proteomes" id="UP001152049"/>
    </source>
</evidence>
<dbReference type="InterPro" id="IPR007111">
    <property type="entry name" value="NACHT_NTPase"/>
</dbReference>
<organism evidence="4 5">
    <name type="scientific">Fusarium torreyae</name>
    <dbReference type="NCBI Taxonomy" id="1237075"/>
    <lineage>
        <taxon>Eukaryota</taxon>
        <taxon>Fungi</taxon>
        <taxon>Dikarya</taxon>
        <taxon>Ascomycota</taxon>
        <taxon>Pezizomycotina</taxon>
        <taxon>Sordariomycetes</taxon>
        <taxon>Hypocreomycetidae</taxon>
        <taxon>Hypocreales</taxon>
        <taxon>Nectriaceae</taxon>
        <taxon>Fusarium</taxon>
    </lineage>
</organism>
<dbReference type="SMART" id="SM00320">
    <property type="entry name" value="WD40"/>
    <property type="match status" value="7"/>
</dbReference>
<feature type="domain" description="NACHT" evidence="3">
    <location>
        <begin position="400"/>
        <end position="543"/>
    </location>
</feature>
<dbReference type="Gene3D" id="2.130.10.10">
    <property type="entry name" value="YVTN repeat-like/Quinoprotein amine dehydrogenase"/>
    <property type="match status" value="3"/>
</dbReference>
<comment type="caution">
    <text evidence="4">The sequence shown here is derived from an EMBL/GenBank/DDBJ whole genome shotgun (WGS) entry which is preliminary data.</text>
</comment>
<feature type="compositionally biased region" description="Basic and acidic residues" evidence="2">
    <location>
        <begin position="73"/>
        <end position="90"/>
    </location>
</feature>
<accession>A0A9W8V6L4</accession>
<protein>
    <recommendedName>
        <fullName evidence="3">NACHT domain-containing protein</fullName>
    </recommendedName>
</protein>
<feature type="compositionally biased region" description="Polar residues" evidence="2">
    <location>
        <begin position="59"/>
        <end position="72"/>
    </location>
</feature>
<dbReference type="InterPro" id="IPR001680">
    <property type="entry name" value="WD40_rpt"/>
</dbReference>
<dbReference type="PANTHER" id="PTHR10039">
    <property type="entry name" value="AMELOGENIN"/>
    <property type="match status" value="1"/>
</dbReference>
<evidence type="ECO:0000256" key="2">
    <source>
        <dbReference type="SAM" id="MobiDB-lite"/>
    </source>
</evidence>
<dbReference type="SUPFAM" id="SSF50978">
    <property type="entry name" value="WD40 repeat-like"/>
    <property type="match status" value="1"/>
</dbReference>